<feature type="region of interest" description="Disordered" evidence="1">
    <location>
        <begin position="131"/>
        <end position="281"/>
    </location>
</feature>
<keyword evidence="3" id="KW-1185">Reference proteome</keyword>
<evidence type="ECO:0000313" key="2">
    <source>
        <dbReference type="EMBL" id="KAF2429219.1"/>
    </source>
</evidence>
<feature type="compositionally biased region" description="Basic and acidic residues" evidence="1">
    <location>
        <begin position="146"/>
        <end position="155"/>
    </location>
</feature>
<dbReference type="Proteomes" id="UP000800235">
    <property type="component" value="Unassembled WGS sequence"/>
</dbReference>
<protein>
    <submittedName>
        <fullName evidence="2">Uncharacterized protein</fullName>
    </submittedName>
</protein>
<reference evidence="2" key="1">
    <citation type="journal article" date="2020" name="Stud. Mycol.">
        <title>101 Dothideomycetes genomes: a test case for predicting lifestyles and emergence of pathogens.</title>
        <authorList>
            <person name="Haridas S."/>
            <person name="Albert R."/>
            <person name="Binder M."/>
            <person name="Bloem J."/>
            <person name="Labutti K."/>
            <person name="Salamov A."/>
            <person name="Andreopoulos B."/>
            <person name="Baker S."/>
            <person name="Barry K."/>
            <person name="Bills G."/>
            <person name="Bluhm B."/>
            <person name="Cannon C."/>
            <person name="Castanera R."/>
            <person name="Culley D."/>
            <person name="Daum C."/>
            <person name="Ezra D."/>
            <person name="Gonzalez J."/>
            <person name="Henrissat B."/>
            <person name="Kuo A."/>
            <person name="Liang C."/>
            <person name="Lipzen A."/>
            <person name="Lutzoni F."/>
            <person name="Magnuson J."/>
            <person name="Mondo S."/>
            <person name="Nolan M."/>
            <person name="Ohm R."/>
            <person name="Pangilinan J."/>
            <person name="Park H.-J."/>
            <person name="Ramirez L."/>
            <person name="Alfaro M."/>
            <person name="Sun H."/>
            <person name="Tritt A."/>
            <person name="Yoshinaga Y."/>
            <person name="Zwiers L.-H."/>
            <person name="Turgeon B."/>
            <person name="Goodwin S."/>
            <person name="Spatafora J."/>
            <person name="Crous P."/>
            <person name="Grigoriev I."/>
        </authorList>
    </citation>
    <scope>NUCLEOTIDE SEQUENCE</scope>
    <source>
        <strain evidence="2">CBS 130266</strain>
    </source>
</reference>
<sequence>MPAYPTPRSKVPFPSEHNPGHFLTSHEASDFTLDAEIYFRHELWHWSDIMDRQYDSVTDMFTELEKARGELAANNLILSDHGGLDSIGTAIGHLEQEWKKYARDYTDGNECDKLRREFQVKVDSLEEQIHGLNDNETVGTASQQEIRNDPRKIESKVAGGSQTSSPPSPEQRKQRLDGTPSPKVRASRGLLSATKDRKRNSDKLDNEVDDAESSDQENLDHGPANKKMKASVRSPDVKKPRGQGRQNQKTTAKSGSSGRDGFIRKFGQEKPQRECSLLPDSSAVSEAEGLFDDYQIVSEDSD</sequence>
<proteinExistence type="predicted"/>
<comment type="caution">
    <text evidence="2">The sequence shown here is derived from an EMBL/GenBank/DDBJ whole genome shotgun (WGS) entry which is preliminary data.</text>
</comment>
<dbReference type="EMBL" id="MU007049">
    <property type="protein sequence ID" value="KAF2429219.1"/>
    <property type="molecule type" value="Genomic_DNA"/>
</dbReference>
<gene>
    <name evidence="2" type="ORF">EJ08DRAFT_718462</name>
</gene>
<feature type="compositionally biased region" description="Acidic residues" evidence="1">
    <location>
        <begin position="207"/>
        <end position="217"/>
    </location>
</feature>
<evidence type="ECO:0000313" key="3">
    <source>
        <dbReference type="Proteomes" id="UP000800235"/>
    </source>
</evidence>
<organism evidence="2 3">
    <name type="scientific">Tothia fuscella</name>
    <dbReference type="NCBI Taxonomy" id="1048955"/>
    <lineage>
        <taxon>Eukaryota</taxon>
        <taxon>Fungi</taxon>
        <taxon>Dikarya</taxon>
        <taxon>Ascomycota</taxon>
        <taxon>Pezizomycotina</taxon>
        <taxon>Dothideomycetes</taxon>
        <taxon>Pleosporomycetidae</taxon>
        <taxon>Venturiales</taxon>
        <taxon>Cylindrosympodiaceae</taxon>
        <taxon>Tothia</taxon>
    </lineage>
</organism>
<accession>A0A9P4NNP6</accession>
<name>A0A9P4NNP6_9PEZI</name>
<feature type="compositionally biased region" description="Polar residues" evidence="1">
    <location>
        <begin position="244"/>
        <end position="257"/>
    </location>
</feature>
<feature type="compositionally biased region" description="Polar residues" evidence="1">
    <location>
        <begin position="134"/>
        <end position="145"/>
    </location>
</feature>
<evidence type="ECO:0000256" key="1">
    <source>
        <dbReference type="SAM" id="MobiDB-lite"/>
    </source>
</evidence>
<feature type="compositionally biased region" description="Basic and acidic residues" evidence="1">
    <location>
        <begin position="261"/>
        <end position="273"/>
    </location>
</feature>
<dbReference type="AlphaFoldDB" id="A0A9P4NNP6"/>